<keyword evidence="6" id="KW-1185">Reference proteome</keyword>
<dbReference type="InterPro" id="IPR006805">
    <property type="entry name" value="Anth_synth_I_N"/>
</dbReference>
<evidence type="ECO:0000256" key="2">
    <source>
        <dbReference type="ARBA" id="ARBA00022679"/>
    </source>
</evidence>
<dbReference type="EMBL" id="CP012365">
    <property type="protein sequence ID" value="AKX59042.1"/>
    <property type="molecule type" value="Genomic_DNA"/>
</dbReference>
<dbReference type="PRINTS" id="PR00095">
    <property type="entry name" value="ANTSNTHASEI"/>
</dbReference>
<dbReference type="PANTHER" id="PTHR11236">
    <property type="entry name" value="AMINOBENZOATE/ANTHRANILATE SYNTHASE"/>
    <property type="match status" value="1"/>
</dbReference>
<dbReference type="Gene3D" id="3.60.120.10">
    <property type="entry name" value="Anthranilate synthase"/>
    <property type="match status" value="1"/>
</dbReference>
<evidence type="ECO:0000313" key="6">
    <source>
        <dbReference type="Proteomes" id="UP000063953"/>
    </source>
</evidence>
<accession>A0A0K1XCY6</accession>
<dbReference type="RefSeq" id="WP_053100043.1">
    <property type="nucleotide sequence ID" value="NZ_CP012365.1"/>
</dbReference>
<gene>
    <name evidence="5" type="primary">pabB</name>
    <name evidence="5" type="ORF">AKN88_03125</name>
</gene>
<dbReference type="PATRIC" id="fig|1698449.3.peg.626"/>
<sequence>MSTSATVQLFALPYLPSTAEYFSRIHQAPQAIFLDSGQPQAERGRFDIVSAWPLQVLSPQSTETGATYLQRCRQALARLTPCDSEQELPFTGGLLGYLNYEFQPDSYQQESTEHSTDYPVAQLGLYDWALITDHQQQRCYLMGHASVPAERMHSLLTLFQSPLADTTAAPTFKLTQPFQARLSATDYQQQIAQIHEYIRAGDCYQVNFTQRFSATYQGDPWPAYLALRTACPTPFSGFIRLNSEQAILSLSPERFLQVQQQQVEARPIKGTRPRGANALSDQANAAELLVSTKDQAENLMIVDLLRNDLGRCCRPGSIQVPELFALESYPNVHHLVSQITGHLRDDVDVFDLIRASFPGGSITGAPKIRAMQIIQQLESTPRQIYCGSLLYLDCRGHFDSSIAIRTVLALQQQLHCWGGGGIVLDSEWQAEYQESIDKVAVLMRTLEQQFS</sequence>
<name>A0A0K1XCY6_9GAMM</name>
<evidence type="ECO:0000259" key="4">
    <source>
        <dbReference type="Pfam" id="PF04715"/>
    </source>
</evidence>
<dbReference type="SUPFAM" id="SSF56322">
    <property type="entry name" value="ADC synthase"/>
    <property type="match status" value="1"/>
</dbReference>
<keyword evidence="2 5" id="KW-0808">Transferase</keyword>
<dbReference type="AlphaFoldDB" id="A0A0K1XCY6"/>
<dbReference type="Pfam" id="PF04715">
    <property type="entry name" value="Anth_synt_I_N"/>
    <property type="match status" value="1"/>
</dbReference>
<protein>
    <recommendedName>
        <fullName evidence="1">aminodeoxychorismate synthase</fullName>
        <ecNumber evidence="1">2.6.1.85</ecNumber>
    </recommendedName>
</protein>
<organism evidence="5 6">
    <name type="scientific">Thiopseudomonas alkaliphila</name>
    <dbReference type="NCBI Taxonomy" id="1697053"/>
    <lineage>
        <taxon>Bacteria</taxon>
        <taxon>Pseudomonadati</taxon>
        <taxon>Pseudomonadota</taxon>
        <taxon>Gammaproteobacteria</taxon>
        <taxon>Pseudomonadales</taxon>
        <taxon>Pseudomonadaceae</taxon>
        <taxon>Thiopseudomonas</taxon>
    </lineage>
</organism>
<dbReference type="InterPro" id="IPR019999">
    <property type="entry name" value="Anth_synth_I-like"/>
</dbReference>
<feature type="domain" description="Chorismate-utilising enzyme C-terminal" evidence="3">
    <location>
        <begin position="185"/>
        <end position="438"/>
    </location>
</feature>
<dbReference type="NCBIfam" id="TIGR00553">
    <property type="entry name" value="pabB"/>
    <property type="match status" value="1"/>
</dbReference>
<evidence type="ECO:0000259" key="3">
    <source>
        <dbReference type="Pfam" id="PF00425"/>
    </source>
</evidence>
<dbReference type="GO" id="GO:0046820">
    <property type="term" value="F:4-amino-4-deoxychorismate synthase activity"/>
    <property type="evidence" value="ECO:0007669"/>
    <property type="project" value="UniProtKB-EC"/>
</dbReference>
<dbReference type="InterPro" id="IPR015890">
    <property type="entry name" value="Chorismate_C"/>
</dbReference>
<dbReference type="STRING" id="1697053.AKN87_05130"/>
<dbReference type="Pfam" id="PF00425">
    <property type="entry name" value="Chorismate_bind"/>
    <property type="match status" value="1"/>
</dbReference>
<reference evidence="5 6" key="1">
    <citation type="journal article" date="2015" name="Genome Announc.">
        <title>Genome Sequences of Oblitimonas alkaliphila gen. nov. sp. nov. (Proposed), a Novel Bacterium of the Pseudomonadaceae Family.</title>
        <authorList>
            <person name="Lauer A.C."/>
            <person name="Nicholson A.C."/>
            <person name="Humrighouse B.W."/>
            <person name="Emery B."/>
            <person name="Drobish A."/>
            <person name="Juieng P."/>
            <person name="Loparev V."/>
            <person name="McQuiston J.R."/>
        </authorList>
    </citation>
    <scope>NUCLEOTIDE SEQUENCE [LARGE SCALE GENOMIC DNA]</scope>
    <source>
        <strain evidence="5 6">E5571</strain>
    </source>
</reference>
<dbReference type="GO" id="GO:0000162">
    <property type="term" value="P:L-tryptophan biosynthetic process"/>
    <property type="evidence" value="ECO:0007669"/>
    <property type="project" value="TreeGrafter"/>
</dbReference>
<dbReference type="InterPro" id="IPR005802">
    <property type="entry name" value="ADC_synth_comp_1"/>
</dbReference>
<keyword evidence="5" id="KW-0032">Aminotransferase</keyword>
<evidence type="ECO:0000256" key="1">
    <source>
        <dbReference type="ARBA" id="ARBA00013139"/>
    </source>
</evidence>
<dbReference type="EC" id="2.6.1.85" evidence="1"/>
<dbReference type="GO" id="GO:0009396">
    <property type="term" value="P:folic acid-containing compound biosynthetic process"/>
    <property type="evidence" value="ECO:0007669"/>
    <property type="project" value="InterPro"/>
</dbReference>
<proteinExistence type="predicted"/>
<dbReference type="Proteomes" id="UP000063953">
    <property type="component" value="Chromosome"/>
</dbReference>
<feature type="domain" description="Anthranilate synthase component I N-terminal" evidence="4">
    <location>
        <begin position="20"/>
        <end position="141"/>
    </location>
</feature>
<evidence type="ECO:0000313" key="5">
    <source>
        <dbReference type="EMBL" id="AKX59042.1"/>
    </source>
</evidence>
<dbReference type="InterPro" id="IPR005801">
    <property type="entry name" value="ADC_synthase"/>
</dbReference>
<dbReference type="PANTHER" id="PTHR11236:SF50">
    <property type="entry name" value="AMINODEOXYCHORISMATE SYNTHASE COMPONENT 1"/>
    <property type="match status" value="1"/>
</dbReference>